<organism evidence="2 3">
    <name type="scientific">Cohnella silvisoli</name>
    <dbReference type="NCBI Taxonomy" id="2873699"/>
    <lineage>
        <taxon>Bacteria</taxon>
        <taxon>Bacillati</taxon>
        <taxon>Bacillota</taxon>
        <taxon>Bacilli</taxon>
        <taxon>Bacillales</taxon>
        <taxon>Paenibacillaceae</taxon>
        <taxon>Cohnella</taxon>
    </lineage>
</organism>
<dbReference type="PANTHER" id="PTHR43190:SF3">
    <property type="entry name" value="N-ACETYL-D-GLUCOSAMINE KINASE"/>
    <property type="match status" value="1"/>
</dbReference>
<comment type="caution">
    <text evidence="2">The sequence shown here is derived from an EMBL/GenBank/DDBJ whole genome shotgun (WGS) entry which is preliminary data.</text>
</comment>
<dbReference type="PANTHER" id="PTHR43190">
    <property type="entry name" value="N-ACETYL-D-GLUCOSAMINE KINASE"/>
    <property type="match status" value="1"/>
</dbReference>
<sequence length="309" mass="32888">MPVFVLGIDGGGSKTEAMLMDEATGRTITIQGGGINTIVESMDRSASHLEMLIHAIDSIMEQESGAVKAVCIGSAAILEEDQDHWSVKRLSEAFPLAQVLGVIDSRIALEGALNGRPGVVVAAGTGSISYSMDDKGIMRRCGGWGPLFGDEGSGYWIGCETLRTVAKHMDGRGAATMLTERLQEKLQVRNGVEFINKVYGLMNRSEIASLAIETGTCANLGDGEAIRILSEAGEHLADLAVAVTRSTPWDSKPAISYAGGIFRLGELIMSSFIPRLGEWGSALKEPLHSPSYGAVMLARKQFGMNRIGT</sequence>
<keyword evidence="3" id="KW-1185">Reference proteome</keyword>
<dbReference type="Proteomes" id="UP001493487">
    <property type="component" value="Unassembled WGS sequence"/>
</dbReference>
<evidence type="ECO:0000313" key="3">
    <source>
        <dbReference type="Proteomes" id="UP001493487"/>
    </source>
</evidence>
<dbReference type="CDD" id="cd24007">
    <property type="entry name" value="ASKHA_NBD_eukNAGK-like"/>
    <property type="match status" value="1"/>
</dbReference>
<dbReference type="Pfam" id="PF01869">
    <property type="entry name" value="BcrAD_BadFG"/>
    <property type="match status" value="1"/>
</dbReference>
<evidence type="ECO:0000259" key="1">
    <source>
        <dbReference type="Pfam" id="PF01869"/>
    </source>
</evidence>
<dbReference type="SUPFAM" id="SSF53067">
    <property type="entry name" value="Actin-like ATPase domain"/>
    <property type="match status" value="2"/>
</dbReference>
<evidence type="ECO:0000313" key="2">
    <source>
        <dbReference type="EMBL" id="MEQ4482712.1"/>
    </source>
</evidence>
<dbReference type="InterPro" id="IPR043129">
    <property type="entry name" value="ATPase_NBD"/>
</dbReference>
<dbReference type="InterPro" id="IPR002731">
    <property type="entry name" value="ATPase_BadF"/>
</dbReference>
<dbReference type="InterPro" id="IPR052519">
    <property type="entry name" value="Euk-type_GlcNAc_Kinase"/>
</dbReference>
<proteinExistence type="predicted"/>
<gene>
    <name evidence="2" type="ORF">QJS35_09920</name>
</gene>
<feature type="domain" description="ATPase BadF/BadG/BcrA/BcrD type" evidence="1">
    <location>
        <begin position="6"/>
        <end position="298"/>
    </location>
</feature>
<dbReference type="RefSeq" id="WP_232185427.1">
    <property type="nucleotide sequence ID" value="NZ_JAIOAP010000005.1"/>
</dbReference>
<reference evidence="2 3" key="1">
    <citation type="journal article" date="2023" name="Genome Announc.">
        <title>Pan-Genome Analyses of the Genus Cohnella and Proposal of the Novel Species Cohnella silvisoli sp. nov., Isolated from Forest Soil.</title>
        <authorList>
            <person name="Wang C."/>
            <person name="Mao L."/>
            <person name="Bao G."/>
            <person name="Zhu H."/>
        </authorList>
    </citation>
    <scope>NUCLEOTIDE SEQUENCE [LARGE SCALE GENOMIC DNA]</scope>
    <source>
        <strain evidence="2 3">NL03-T5-1</strain>
    </source>
</reference>
<accession>A0ABV1KRS7</accession>
<protein>
    <submittedName>
        <fullName evidence="2">BadF/BadG/BcrA/BcrD ATPase family protein</fullName>
    </submittedName>
</protein>
<name>A0ABV1KRS7_9BACL</name>
<dbReference type="EMBL" id="JASKHM010000005">
    <property type="protein sequence ID" value="MEQ4482712.1"/>
    <property type="molecule type" value="Genomic_DNA"/>
</dbReference>
<dbReference type="Gene3D" id="3.30.420.40">
    <property type="match status" value="2"/>
</dbReference>